<keyword evidence="2" id="KW-1185">Reference proteome</keyword>
<sequence length="122" mass="14114">MKIRIKGNSVRFRLTQSEVKQLSETGSVMETTEFEQTTFVYEVQLEPTITELQASFFENTIIMKVPKDMGIHWFDSDTVGFENRVVLTNGNQLHLLLEKDFTCLENTSEDQSDNYPNPKLQC</sequence>
<name>A0A4S8RRE6_9FLAO</name>
<dbReference type="Pfam" id="PF22668">
    <property type="entry name" value="DUF7009"/>
    <property type="match status" value="1"/>
</dbReference>
<dbReference type="RefSeq" id="WP_136564604.1">
    <property type="nucleotide sequence ID" value="NZ_SNTZ01000001.1"/>
</dbReference>
<comment type="caution">
    <text evidence="1">The sequence shown here is derived from an EMBL/GenBank/DDBJ whole genome shotgun (WGS) entry which is preliminary data.</text>
</comment>
<dbReference type="AlphaFoldDB" id="A0A4S8RRE6"/>
<organism evidence="1 2">
    <name type="scientific">Flagellimonas alvinocaridis</name>
    <dbReference type="NCBI Taxonomy" id="2530200"/>
    <lineage>
        <taxon>Bacteria</taxon>
        <taxon>Pseudomonadati</taxon>
        <taxon>Bacteroidota</taxon>
        <taxon>Flavobacteriia</taxon>
        <taxon>Flavobacteriales</taxon>
        <taxon>Flavobacteriaceae</taxon>
        <taxon>Flagellimonas</taxon>
    </lineage>
</organism>
<reference evidence="1 2" key="1">
    <citation type="submission" date="2019-03" db="EMBL/GenBank/DDBJ databases">
        <title>Muricauda SCR12 sp.nov, a marine bacterium isolated from Pacific Ocean:the Okinawa trough.</title>
        <authorList>
            <person name="Liu L."/>
        </authorList>
    </citation>
    <scope>NUCLEOTIDE SEQUENCE [LARGE SCALE GENOMIC DNA]</scope>
    <source>
        <strain evidence="1 2">SCR12</strain>
    </source>
</reference>
<proteinExistence type="predicted"/>
<dbReference type="Proteomes" id="UP000310406">
    <property type="component" value="Unassembled WGS sequence"/>
</dbReference>
<evidence type="ECO:0000313" key="2">
    <source>
        <dbReference type="Proteomes" id="UP000310406"/>
    </source>
</evidence>
<dbReference type="EMBL" id="SNTZ01000001">
    <property type="protein sequence ID" value="THV60810.1"/>
    <property type="molecule type" value="Genomic_DNA"/>
</dbReference>
<gene>
    <name evidence="1" type="ORF">EZV76_00265</name>
</gene>
<protein>
    <submittedName>
        <fullName evidence="1">Uncharacterized protein</fullName>
    </submittedName>
</protein>
<evidence type="ECO:0000313" key="1">
    <source>
        <dbReference type="EMBL" id="THV60810.1"/>
    </source>
</evidence>
<accession>A0A4S8RRE6</accession>
<dbReference type="InterPro" id="IPR053825">
    <property type="entry name" value="DUF7009"/>
</dbReference>
<dbReference type="OrthoDB" id="7060517at2"/>